<evidence type="ECO:0000313" key="5">
    <source>
        <dbReference type="Proteomes" id="UP000054498"/>
    </source>
</evidence>
<dbReference type="GO" id="GO:0050418">
    <property type="term" value="F:hydroxylamine reductase activity"/>
    <property type="evidence" value="ECO:0007669"/>
    <property type="project" value="TreeGrafter"/>
</dbReference>
<dbReference type="GO" id="GO:0051536">
    <property type="term" value="F:iron-sulfur cluster binding"/>
    <property type="evidence" value="ECO:0007669"/>
    <property type="project" value="UniProtKB-KW"/>
</dbReference>
<dbReference type="Proteomes" id="UP000054498">
    <property type="component" value="Unassembled WGS sequence"/>
</dbReference>
<dbReference type="RefSeq" id="XP_013900327.1">
    <property type="nucleotide sequence ID" value="XM_014044873.1"/>
</dbReference>
<dbReference type="GO" id="GO:0046872">
    <property type="term" value="F:metal ion binding"/>
    <property type="evidence" value="ECO:0007669"/>
    <property type="project" value="UniProtKB-KW"/>
</dbReference>
<accession>A0A0D2JQE8</accession>
<evidence type="ECO:0000256" key="2">
    <source>
        <dbReference type="ARBA" id="ARBA00023004"/>
    </source>
</evidence>
<protein>
    <submittedName>
        <fullName evidence="4">Hydroxylamine reductase</fullName>
        <ecNumber evidence="4">1.7.-.-</ecNumber>
    </submittedName>
</protein>
<keyword evidence="1" id="KW-0479">Metal-binding</keyword>
<keyword evidence="5" id="KW-1185">Reference proteome</keyword>
<dbReference type="GO" id="GO:0042542">
    <property type="term" value="P:response to hydrogen peroxide"/>
    <property type="evidence" value="ECO:0007669"/>
    <property type="project" value="TreeGrafter"/>
</dbReference>
<organism evidence="4 5">
    <name type="scientific">Monoraphidium neglectum</name>
    <dbReference type="NCBI Taxonomy" id="145388"/>
    <lineage>
        <taxon>Eukaryota</taxon>
        <taxon>Viridiplantae</taxon>
        <taxon>Chlorophyta</taxon>
        <taxon>core chlorophytes</taxon>
        <taxon>Chlorophyceae</taxon>
        <taxon>CS clade</taxon>
        <taxon>Sphaeropleales</taxon>
        <taxon>Selenastraceae</taxon>
        <taxon>Monoraphidium</taxon>
    </lineage>
</organism>
<dbReference type="EMBL" id="KK101320">
    <property type="protein sequence ID" value="KIZ01308.1"/>
    <property type="molecule type" value="Genomic_DNA"/>
</dbReference>
<sequence>MVCTNPSSSPRAAVTAPRRAAPTTASAKYRINHLDFGNLPGTSLPRLLDMGQCNDAYGAIVVASELAKAFNCSVNDLPLSLDLSWFEQKAVAVLLTLLHLGVRNIRLGPKLPAFITPEALQILVDKFNIMPASLAAPEEDLKKMMANK</sequence>
<dbReference type="Gene3D" id="3.40.50.2030">
    <property type="match status" value="1"/>
</dbReference>
<dbReference type="EC" id="1.7.-.-" evidence="4"/>
<dbReference type="Pfam" id="PF03063">
    <property type="entry name" value="Prismane"/>
    <property type="match status" value="1"/>
</dbReference>
<keyword evidence="4" id="KW-0560">Oxidoreductase</keyword>
<dbReference type="InterPro" id="IPR016099">
    <property type="entry name" value="Prismane-like_a/b-sand"/>
</dbReference>
<dbReference type="STRING" id="145388.A0A0D2JQE8"/>
<evidence type="ECO:0000256" key="1">
    <source>
        <dbReference type="ARBA" id="ARBA00022723"/>
    </source>
</evidence>
<dbReference type="KEGG" id="mng:MNEG_6650"/>
<name>A0A0D2JQE8_9CHLO</name>
<dbReference type="AlphaFoldDB" id="A0A0D2JQE8"/>
<dbReference type="InterPro" id="IPR004137">
    <property type="entry name" value="HCP/CODH"/>
</dbReference>
<dbReference type="SUPFAM" id="SSF56821">
    <property type="entry name" value="Prismane protein-like"/>
    <property type="match status" value="1"/>
</dbReference>
<dbReference type="GeneID" id="25739526"/>
<dbReference type="PANTHER" id="PTHR30109">
    <property type="entry name" value="HYDROXYLAMINE REDUCTASE"/>
    <property type="match status" value="1"/>
</dbReference>
<dbReference type="GO" id="GO:0004601">
    <property type="term" value="F:peroxidase activity"/>
    <property type="evidence" value="ECO:0007669"/>
    <property type="project" value="TreeGrafter"/>
</dbReference>
<dbReference type="InterPro" id="IPR011254">
    <property type="entry name" value="Prismane-like_sf"/>
</dbReference>
<keyword evidence="2" id="KW-0408">Iron</keyword>
<proteinExistence type="predicted"/>
<dbReference type="PANTHER" id="PTHR30109:SF0">
    <property type="entry name" value="HYDROXYLAMINE REDUCTASE"/>
    <property type="match status" value="1"/>
</dbReference>
<keyword evidence="3" id="KW-0411">Iron-sulfur</keyword>
<evidence type="ECO:0000313" key="4">
    <source>
        <dbReference type="EMBL" id="KIZ01308.1"/>
    </source>
</evidence>
<reference evidence="4 5" key="1">
    <citation type="journal article" date="2013" name="BMC Genomics">
        <title>Reconstruction of the lipid metabolism for the microalga Monoraphidium neglectum from its genome sequence reveals characteristics suitable for biofuel production.</title>
        <authorList>
            <person name="Bogen C."/>
            <person name="Al-Dilaimi A."/>
            <person name="Albersmeier A."/>
            <person name="Wichmann J."/>
            <person name="Grundmann M."/>
            <person name="Rupp O."/>
            <person name="Lauersen K.J."/>
            <person name="Blifernez-Klassen O."/>
            <person name="Kalinowski J."/>
            <person name="Goesmann A."/>
            <person name="Mussgnug J.H."/>
            <person name="Kruse O."/>
        </authorList>
    </citation>
    <scope>NUCLEOTIDE SEQUENCE [LARGE SCALE GENOMIC DNA]</scope>
    <source>
        <strain evidence="4 5">SAG 48.87</strain>
    </source>
</reference>
<gene>
    <name evidence="4" type="ORF">MNEG_6650</name>
</gene>
<dbReference type="OrthoDB" id="1470350at2759"/>
<evidence type="ECO:0000256" key="3">
    <source>
        <dbReference type="ARBA" id="ARBA00023014"/>
    </source>
</evidence>